<feature type="non-terminal residue" evidence="2">
    <location>
        <position position="215"/>
    </location>
</feature>
<feature type="region of interest" description="Disordered" evidence="1">
    <location>
        <begin position="1"/>
        <end position="215"/>
    </location>
</feature>
<feature type="compositionally biased region" description="Polar residues" evidence="1">
    <location>
        <begin position="144"/>
        <end position="153"/>
    </location>
</feature>
<feature type="compositionally biased region" description="Basic and acidic residues" evidence="1">
    <location>
        <begin position="113"/>
        <end position="122"/>
    </location>
</feature>
<evidence type="ECO:0000313" key="3">
    <source>
        <dbReference type="Proteomes" id="UP000654075"/>
    </source>
</evidence>
<protein>
    <submittedName>
        <fullName evidence="2">Uncharacterized protein</fullName>
    </submittedName>
</protein>
<reference evidence="2" key="1">
    <citation type="submission" date="2021-02" db="EMBL/GenBank/DDBJ databases">
        <authorList>
            <person name="Dougan E. K."/>
            <person name="Rhodes N."/>
            <person name="Thang M."/>
            <person name="Chan C."/>
        </authorList>
    </citation>
    <scope>NUCLEOTIDE SEQUENCE</scope>
</reference>
<sequence>YDEADIQEQQPRLSRGASGEKKGKADANTVTRNSSGLSSVAAVPGTLLSPANPGNNNSKNNNDNNNILFRELSDGDGMYRSTSKQSKRAVENQRSELSDGDGMDRSISQQRKRAVENGKSELSDVEGMGKIPEQQQQQQQQQQPCLGTGSSSIVGRDEKKNKACDAEARTQSPSGGSSAAAPSSFLSSMAGVTPYTDTSQLSVEDEEGELGDVDR</sequence>
<keyword evidence="3" id="KW-1185">Reference proteome</keyword>
<evidence type="ECO:0000256" key="1">
    <source>
        <dbReference type="SAM" id="MobiDB-lite"/>
    </source>
</evidence>
<evidence type="ECO:0000313" key="2">
    <source>
        <dbReference type="EMBL" id="CAE8609987.1"/>
    </source>
</evidence>
<name>A0A813F6B4_POLGL</name>
<feature type="compositionally biased region" description="Basic and acidic residues" evidence="1">
    <location>
        <begin position="155"/>
        <end position="168"/>
    </location>
</feature>
<feature type="compositionally biased region" description="Polar residues" evidence="1">
    <location>
        <begin position="28"/>
        <end position="38"/>
    </location>
</feature>
<dbReference type="Proteomes" id="UP000654075">
    <property type="component" value="Unassembled WGS sequence"/>
</dbReference>
<dbReference type="EMBL" id="CAJNNV010024483">
    <property type="protein sequence ID" value="CAE8609987.1"/>
    <property type="molecule type" value="Genomic_DNA"/>
</dbReference>
<dbReference type="AlphaFoldDB" id="A0A813F6B4"/>
<feature type="compositionally biased region" description="Basic and acidic residues" evidence="1">
    <location>
        <begin position="88"/>
        <end position="97"/>
    </location>
</feature>
<organism evidence="2 3">
    <name type="scientific">Polarella glacialis</name>
    <name type="common">Dinoflagellate</name>
    <dbReference type="NCBI Taxonomy" id="89957"/>
    <lineage>
        <taxon>Eukaryota</taxon>
        <taxon>Sar</taxon>
        <taxon>Alveolata</taxon>
        <taxon>Dinophyceae</taxon>
        <taxon>Suessiales</taxon>
        <taxon>Suessiaceae</taxon>
        <taxon>Polarella</taxon>
    </lineage>
</organism>
<feature type="compositionally biased region" description="Low complexity" evidence="1">
    <location>
        <begin position="52"/>
        <end position="66"/>
    </location>
</feature>
<feature type="compositionally biased region" description="Low complexity" evidence="1">
    <location>
        <begin position="172"/>
        <end position="190"/>
    </location>
</feature>
<proteinExistence type="predicted"/>
<gene>
    <name evidence="2" type="ORF">PGLA1383_LOCUS27815</name>
</gene>
<accession>A0A813F6B4</accession>
<feature type="compositionally biased region" description="Acidic residues" evidence="1">
    <location>
        <begin position="203"/>
        <end position="215"/>
    </location>
</feature>
<comment type="caution">
    <text evidence="2">The sequence shown here is derived from an EMBL/GenBank/DDBJ whole genome shotgun (WGS) entry which is preliminary data.</text>
</comment>
<feature type="compositionally biased region" description="Low complexity" evidence="1">
    <location>
        <begin position="134"/>
        <end position="143"/>
    </location>
</feature>